<evidence type="ECO:0000256" key="1">
    <source>
        <dbReference type="SAM" id="SignalP"/>
    </source>
</evidence>
<feature type="chain" id="PRO_5040493505" description="TonB C-terminal domain-containing protein" evidence="1">
    <location>
        <begin position="20"/>
        <end position="138"/>
    </location>
</feature>
<dbReference type="RefSeq" id="WP_003115932.1">
    <property type="nucleotide sequence ID" value="NZ_BSAO01000089.1"/>
</dbReference>
<protein>
    <recommendedName>
        <fullName evidence="4">TonB C-terminal domain-containing protein</fullName>
    </recommendedName>
</protein>
<dbReference type="SMR" id="A0A9P1R317"/>
<dbReference type="AlphaFoldDB" id="A0A9P1R317"/>
<evidence type="ECO:0000313" key="2">
    <source>
        <dbReference type="EMBL" id="CRO17295.1"/>
    </source>
</evidence>
<comment type="caution">
    <text evidence="2">The sequence shown here is derived from an EMBL/GenBank/DDBJ whole genome shotgun (WGS) entry which is preliminary data.</text>
</comment>
<evidence type="ECO:0008006" key="4">
    <source>
        <dbReference type="Google" id="ProtNLM"/>
    </source>
</evidence>
<dbReference type="PROSITE" id="PS51257">
    <property type="entry name" value="PROKAR_LIPOPROTEIN"/>
    <property type="match status" value="1"/>
</dbReference>
<accession>A0A9P1R317</accession>
<proteinExistence type="predicted"/>
<dbReference type="EMBL" id="CVVU01000040">
    <property type="protein sequence ID" value="CRO17295.1"/>
    <property type="molecule type" value="Genomic_DNA"/>
</dbReference>
<gene>
    <name evidence="2" type="ORF">PAERUG_P19_London_7_VIM_2_05_10_00972</name>
</gene>
<keyword evidence="1" id="KW-0732">Signal</keyword>
<sequence>MRIVCLLVLLSLIGGCSHSVTLQERAEQEAIFIQEFRQEFAKRLRYPLFAPGDEIPEADVMVFFRFASSSGRISSCRVQYGAGNDKSRSTLDEVFAKRVIATCREPDLPVAPPALLDGGGGFSFKQRVMFRKEVERLR</sequence>
<name>A0A9P1R317_PSEAI</name>
<reference evidence="3" key="1">
    <citation type="submission" date="2015-06" db="EMBL/GenBank/DDBJ databases">
        <authorList>
            <person name="Radhakrishnan Rajesh"/>
            <person name="Underwood Anthony"/>
            <person name="Al-Shahib Ali"/>
        </authorList>
    </citation>
    <scope>NUCLEOTIDE SEQUENCE [LARGE SCALE GENOMIC DNA]</scope>
    <source>
        <strain evidence="3">P19_London_7_VIM_2_05_10</strain>
    </source>
</reference>
<evidence type="ECO:0000313" key="3">
    <source>
        <dbReference type="Proteomes" id="UP000045039"/>
    </source>
</evidence>
<organism evidence="2 3">
    <name type="scientific">Pseudomonas aeruginosa</name>
    <dbReference type="NCBI Taxonomy" id="287"/>
    <lineage>
        <taxon>Bacteria</taxon>
        <taxon>Pseudomonadati</taxon>
        <taxon>Pseudomonadota</taxon>
        <taxon>Gammaproteobacteria</taxon>
        <taxon>Pseudomonadales</taxon>
        <taxon>Pseudomonadaceae</taxon>
        <taxon>Pseudomonas</taxon>
    </lineage>
</organism>
<dbReference type="Proteomes" id="UP000045039">
    <property type="component" value="Unassembled WGS sequence"/>
</dbReference>
<feature type="signal peptide" evidence="1">
    <location>
        <begin position="1"/>
        <end position="19"/>
    </location>
</feature>